<dbReference type="EMBL" id="GL377627">
    <property type="protein sequence ID" value="EFJ14478.1"/>
    <property type="molecule type" value="Genomic_DNA"/>
</dbReference>
<dbReference type="InParanoid" id="D8SME3"/>
<reference evidence="2 3" key="1">
    <citation type="journal article" date="2011" name="Science">
        <title>The Selaginella genome identifies genetic changes associated with the evolution of vascular plants.</title>
        <authorList>
            <person name="Banks J.A."/>
            <person name="Nishiyama T."/>
            <person name="Hasebe M."/>
            <person name="Bowman J.L."/>
            <person name="Gribskov M."/>
            <person name="dePamphilis C."/>
            <person name="Albert V.A."/>
            <person name="Aono N."/>
            <person name="Aoyama T."/>
            <person name="Ambrose B.A."/>
            <person name="Ashton N.W."/>
            <person name="Axtell M.J."/>
            <person name="Barker E."/>
            <person name="Barker M.S."/>
            <person name="Bennetzen J.L."/>
            <person name="Bonawitz N.D."/>
            <person name="Chapple C."/>
            <person name="Cheng C."/>
            <person name="Correa L.G."/>
            <person name="Dacre M."/>
            <person name="DeBarry J."/>
            <person name="Dreyer I."/>
            <person name="Elias M."/>
            <person name="Engstrom E.M."/>
            <person name="Estelle M."/>
            <person name="Feng L."/>
            <person name="Finet C."/>
            <person name="Floyd S.K."/>
            <person name="Frommer W.B."/>
            <person name="Fujita T."/>
            <person name="Gramzow L."/>
            <person name="Gutensohn M."/>
            <person name="Harholt J."/>
            <person name="Hattori M."/>
            <person name="Heyl A."/>
            <person name="Hirai T."/>
            <person name="Hiwatashi Y."/>
            <person name="Ishikawa M."/>
            <person name="Iwata M."/>
            <person name="Karol K.G."/>
            <person name="Koehler B."/>
            <person name="Kolukisaoglu U."/>
            <person name="Kubo M."/>
            <person name="Kurata T."/>
            <person name="Lalonde S."/>
            <person name="Li K."/>
            <person name="Li Y."/>
            <person name="Litt A."/>
            <person name="Lyons E."/>
            <person name="Manning G."/>
            <person name="Maruyama T."/>
            <person name="Michael T.P."/>
            <person name="Mikami K."/>
            <person name="Miyazaki S."/>
            <person name="Morinaga S."/>
            <person name="Murata T."/>
            <person name="Mueller-Roeber B."/>
            <person name="Nelson D.R."/>
            <person name="Obara M."/>
            <person name="Oguri Y."/>
            <person name="Olmstead R.G."/>
            <person name="Onodera N."/>
            <person name="Petersen B.L."/>
            <person name="Pils B."/>
            <person name="Prigge M."/>
            <person name="Rensing S.A."/>
            <person name="Riano-Pachon D.M."/>
            <person name="Roberts A.W."/>
            <person name="Sato Y."/>
            <person name="Scheller H.V."/>
            <person name="Schulz B."/>
            <person name="Schulz C."/>
            <person name="Shakirov E.V."/>
            <person name="Shibagaki N."/>
            <person name="Shinohara N."/>
            <person name="Shippen D.E."/>
            <person name="Soerensen I."/>
            <person name="Sotooka R."/>
            <person name="Sugimoto N."/>
            <person name="Sugita M."/>
            <person name="Sumikawa N."/>
            <person name="Tanurdzic M."/>
            <person name="Theissen G."/>
            <person name="Ulvskov P."/>
            <person name="Wakazuki S."/>
            <person name="Weng J.K."/>
            <person name="Willats W.W."/>
            <person name="Wipf D."/>
            <person name="Wolf P.G."/>
            <person name="Yang L."/>
            <person name="Zimmer A.D."/>
            <person name="Zhu Q."/>
            <person name="Mitros T."/>
            <person name="Hellsten U."/>
            <person name="Loque D."/>
            <person name="Otillar R."/>
            <person name="Salamov A."/>
            <person name="Schmutz J."/>
            <person name="Shapiro H."/>
            <person name="Lindquist E."/>
            <person name="Lucas S."/>
            <person name="Rokhsar D."/>
            <person name="Grigoriev I.V."/>
        </authorList>
    </citation>
    <scope>NUCLEOTIDE SEQUENCE [LARGE SCALE GENOMIC DNA]</scope>
</reference>
<dbReference type="KEGG" id="smo:SELMODRAFT_423654"/>
<sequence>MHVHVCMLVKQTYENNFGIEVETEYYVDRLSIKDQIVRDNSNDNDPLTTHQTRTLSFYHTAALVVWPKDCRMEALCYNSESVLKWLEEQHKCEPGRTNGDLERYLTSKVGYKTHFEILPDFCVKHDCHDAACLVMKKWGMTHGNSSTGYGFRTLGSFPASSLVQINWGLLVKMKEAAGLFGLKKDEKVTQLFSELLSRALKYSSHNKKLAEVAIWLGNEEMVKVVVKYARSGNFNDEKDDSSLIESAKTWDDVARDGLKKVINAKICYFLGNGDEEVSCSDRSDDEVDEEDEEKEEGNKRCKLNPRAERVEYEQKRIEN</sequence>
<dbReference type="Gramene" id="EFJ14478">
    <property type="protein sequence ID" value="EFJ14478"/>
    <property type="gene ID" value="SELMODRAFT_423654"/>
</dbReference>
<evidence type="ECO:0000256" key="1">
    <source>
        <dbReference type="SAM" id="MobiDB-lite"/>
    </source>
</evidence>
<feature type="region of interest" description="Disordered" evidence="1">
    <location>
        <begin position="274"/>
        <end position="300"/>
    </location>
</feature>
<evidence type="ECO:0000313" key="2">
    <source>
        <dbReference type="EMBL" id="EFJ14478.1"/>
    </source>
</evidence>
<dbReference type="AlphaFoldDB" id="D8SME3"/>
<protein>
    <submittedName>
        <fullName evidence="2">Uncharacterized protein</fullName>
    </submittedName>
</protein>
<organism evidence="3">
    <name type="scientific">Selaginella moellendorffii</name>
    <name type="common">Spikemoss</name>
    <dbReference type="NCBI Taxonomy" id="88036"/>
    <lineage>
        <taxon>Eukaryota</taxon>
        <taxon>Viridiplantae</taxon>
        <taxon>Streptophyta</taxon>
        <taxon>Embryophyta</taxon>
        <taxon>Tracheophyta</taxon>
        <taxon>Lycopodiopsida</taxon>
        <taxon>Selaginellales</taxon>
        <taxon>Selaginellaceae</taxon>
        <taxon>Selaginella</taxon>
    </lineage>
</organism>
<accession>D8SME3</accession>
<evidence type="ECO:0000313" key="3">
    <source>
        <dbReference type="Proteomes" id="UP000001514"/>
    </source>
</evidence>
<keyword evidence="3" id="KW-1185">Reference proteome</keyword>
<feature type="compositionally biased region" description="Acidic residues" evidence="1">
    <location>
        <begin position="274"/>
        <end position="295"/>
    </location>
</feature>
<dbReference type="HOGENOM" id="CLU_872640_0_0_1"/>
<dbReference type="Proteomes" id="UP000001514">
    <property type="component" value="Unassembled WGS sequence"/>
</dbReference>
<name>D8SME3_SELML</name>
<gene>
    <name evidence="2" type="ORF">SELMODRAFT_423654</name>
</gene>
<proteinExistence type="predicted"/>